<keyword evidence="1" id="KW-0472">Membrane</keyword>
<feature type="transmembrane region" description="Helical" evidence="1">
    <location>
        <begin position="44"/>
        <end position="66"/>
    </location>
</feature>
<keyword evidence="1" id="KW-0812">Transmembrane</keyword>
<dbReference type="InterPro" id="IPR021775">
    <property type="entry name" value="DUF3339"/>
</dbReference>
<evidence type="ECO:0000256" key="1">
    <source>
        <dbReference type="SAM" id="Phobius"/>
    </source>
</evidence>
<accession>A0AAD8VZ76</accession>
<proteinExistence type="predicted"/>
<gene>
    <name evidence="2" type="ORF">QYE76_002084</name>
</gene>
<evidence type="ECO:0000313" key="3">
    <source>
        <dbReference type="Proteomes" id="UP001231189"/>
    </source>
</evidence>
<dbReference type="Pfam" id="PF11820">
    <property type="entry name" value="DUF3339"/>
    <property type="match status" value="1"/>
</dbReference>
<name>A0AAD8VZ76_LOLMU</name>
<keyword evidence="3" id="KW-1185">Reference proteome</keyword>
<evidence type="ECO:0000313" key="2">
    <source>
        <dbReference type="EMBL" id="KAK1627769.1"/>
    </source>
</evidence>
<organism evidence="2 3">
    <name type="scientific">Lolium multiflorum</name>
    <name type="common">Italian ryegrass</name>
    <name type="synonym">Lolium perenne subsp. multiflorum</name>
    <dbReference type="NCBI Taxonomy" id="4521"/>
    <lineage>
        <taxon>Eukaryota</taxon>
        <taxon>Viridiplantae</taxon>
        <taxon>Streptophyta</taxon>
        <taxon>Embryophyta</taxon>
        <taxon>Tracheophyta</taxon>
        <taxon>Spermatophyta</taxon>
        <taxon>Magnoliopsida</taxon>
        <taxon>Liliopsida</taxon>
        <taxon>Poales</taxon>
        <taxon>Poaceae</taxon>
        <taxon>BOP clade</taxon>
        <taxon>Pooideae</taxon>
        <taxon>Poodae</taxon>
        <taxon>Poeae</taxon>
        <taxon>Poeae Chloroplast Group 2 (Poeae type)</taxon>
        <taxon>Loliodinae</taxon>
        <taxon>Loliinae</taxon>
        <taxon>Lolium</taxon>
    </lineage>
</organism>
<dbReference type="Proteomes" id="UP001231189">
    <property type="component" value="Unassembled WGS sequence"/>
</dbReference>
<protein>
    <recommendedName>
        <fullName evidence="4">Transmembrane protein</fullName>
    </recommendedName>
</protein>
<dbReference type="PANTHER" id="PTHR33128">
    <property type="entry name" value="OS05G0103400 PROTEIN"/>
    <property type="match status" value="1"/>
</dbReference>
<comment type="caution">
    <text evidence="2">The sequence shown here is derived from an EMBL/GenBank/DDBJ whole genome shotgun (WGS) entry which is preliminary data.</text>
</comment>
<keyword evidence="1" id="KW-1133">Transmembrane helix</keyword>
<dbReference type="EMBL" id="JAUUTY010000005">
    <property type="protein sequence ID" value="KAK1627769.1"/>
    <property type="molecule type" value="Genomic_DNA"/>
</dbReference>
<feature type="transmembrane region" description="Helical" evidence="1">
    <location>
        <begin position="6"/>
        <end position="23"/>
    </location>
</feature>
<dbReference type="AlphaFoldDB" id="A0AAD8VZ76"/>
<evidence type="ECO:0008006" key="4">
    <source>
        <dbReference type="Google" id="ProtNLM"/>
    </source>
</evidence>
<sequence>MQDWAGVFIPLVLFILLSPGLLCQIPGKCRFIEFGNFHTSAVSIVIHAIIFFCFAAIFLIAIGVHIDLGS</sequence>
<reference evidence="2" key="1">
    <citation type="submission" date="2023-07" db="EMBL/GenBank/DDBJ databases">
        <title>A chromosome-level genome assembly of Lolium multiflorum.</title>
        <authorList>
            <person name="Chen Y."/>
            <person name="Copetti D."/>
            <person name="Kolliker R."/>
            <person name="Studer B."/>
        </authorList>
    </citation>
    <scope>NUCLEOTIDE SEQUENCE</scope>
    <source>
        <strain evidence="2">02402/16</strain>
        <tissue evidence="2">Leaf</tissue>
    </source>
</reference>
<dbReference type="PANTHER" id="PTHR33128:SF1">
    <property type="entry name" value="TRANSMEMBRANE PROTEIN"/>
    <property type="match status" value="1"/>
</dbReference>